<feature type="chain" id="PRO_5047195110" evidence="1">
    <location>
        <begin position="21"/>
        <end position="72"/>
    </location>
</feature>
<accession>A0ABY8HDV6</accession>
<proteinExistence type="predicted"/>
<evidence type="ECO:0000313" key="2">
    <source>
        <dbReference type="EMBL" id="WFP89669.1"/>
    </source>
</evidence>
<dbReference type="Proteomes" id="UP001214094">
    <property type="component" value="Chromosome"/>
</dbReference>
<organism evidence="2 3">
    <name type="scientific">Ensifer adhaerens</name>
    <name type="common">Sinorhizobium morelense</name>
    <dbReference type="NCBI Taxonomy" id="106592"/>
    <lineage>
        <taxon>Bacteria</taxon>
        <taxon>Pseudomonadati</taxon>
        <taxon>Pseudomonadota</taxon>
        <taxon>Alphaproteobacteria</taxon>
        <taxon>Hyphomicrobiales</taxon>
        <taxon>Rhizobiaceae</taxon>
        <taxon>Sinorhizobium/Ensifer group</taxon>
        <taxon>Ensifer</taxon>
    </lineage>
</organism>
<gene>
    <name evidence="2" type="ORF">P4B07_14005</name>
</gene>
<keyword evidence="3" id="KW-1185">Reference proteome</keyword>
<name>A0ABY8HDV6_ENSAD</name>
<evidence type="ECO:0000313" key="3">
    <source>
        <dbReference type="Proteomes" id="UP001214094"/>
    </source>
</evidence>
<feature type="signal peptide" evidence="1">
    <location>
        <begin position="1"/>
        <end position="20"/>
    </location>
</feature>
<dbReference type="RefSeq" id="WP_034797775.1">
    <property type="nucleotide sequence ID" value="NZ_CP015880.1"/>
</dbReference>
<keyword evidence="1" id="KW-0732">Signal</keyword>
<dbReference type="GeneID" id="29519205"/>
<protein>
    <submittedName>
        <fullName evidence="2">Uncharacterized protein</fullName>
    </submittedName>
</protein>
<sequence length="72" mass="7680">MKRRSFLAALFVAPVLPAAATDRRMAVPVALENSGTLALSNADVGLVQAGILRSRDQRLAINLNNGTIEIYS</sequence>
<evidence type="ECO:0000256" key="1">
    <source>
        <dbReference type="SAM" id="SignalP"/>
    </source>
</evidence>
<reference evidence="2 3" key="1">
    <citation type="submission" date="2023-03" db="EMBL/GenBank/DDBJ databases">
        <title>Comparative genome and transcriptome analysis combination mining strategies for increasing vitamin B12 production of Ensifer adhaerens strain.</title>
        <authorList>
            <person name="Yongheng L."/>
        </authorList>
    </citation>
    <scope>NUCLEOTIDE SEQUENCE [LARGE SCALE GENOMIC DNA]</scope>
    <source>
        <strain evidence="2 3">Casida A-T305</strain>
    </source>
</reference>
<dbReference type="EMBL" id="CP121308">
    <property type="protein sequence ID" value="WFP89669.1"/>
    <property type="molecule type" value="Genomic_DNA"/>
</dbReference>